<sequence length="219" mass="23453">MNVLVIDVGGSHIKILATGQTEARRMDSGPSITPSEMVEGVKAMAEGWSYDAVAIGYPGVVKNNRPVREPYNLGKGWVDFDFAGAFGRPIKIINDAAMQALGDFKNEKLLFLGLGTGLGTAMVLEGGTVLAMELAHLPYKDSTFEDHVGEQALEHHGKKEWRKRVADVVERLVAALDPDDVVIGGGNVKHLDGLPPGCRAGENSNAFIGGFRLWEGAAK</sequence>
<dbReference type="EMBL" id="JBBKZU010000018">
    <property type="protein sequence ID" value="MEJ8815281.1"/>
    <property type="molecule type" value="Genomic_DNA"/>
</dbReference>
<dbReference type="Proteomes" id="UP001365846">
    <property type="component" value="Unassembled WGS sequence"/>
</dbReference>
<evidence type="ECO:0000313" key="3">
    <source>
        <dbReference type="Proteomes" id="UP001365846"/>
    </source>
</evidence>
<organism evidence="2 3">
    <name type="scientific">Variovorax ureilyticus</name>
    <dbReference type="NCBI Taxonomy" id="1836198"/>
    <lineage>
        <taxon>Bacteria</taxon>
        <taxon>Pseudomonadati</taxon>
        <taxon>Pseudomonadota</taxon>
        <taxon>Betaproteobacteria</taxon>
        <taxon>Burkholderiales</taxon>
        <taxon>Comamonadaceae</taxon>
        <taxon>Variovorax</taxon>
    </lineage>
</organism>
<dbReference type="InterPro" id="IPR000600">
    <property type="entry name" value="ROK"/>
</dbReference>
<keyword evidence="3" id="KW-1185">Reference proteome</keyword>
<dbReference type="RefSeq" id="WP_340360491.1">
    <property type="nucleotide sequence ID" value="NZ_JBBKZU010000018.1"/>
</dbReference>
<reference evidence="2 3" key="1">
    <citation type="submission" date="2024-03" db="EMBL/GenBank/DDBJ databases">
        <title>Novel species of the genus Variovorax.</title>
        <authorList>
            <person name="Liu Q."/>
            <person name="Xin Y.-H."/>
        </authorList>
    </citation>
    <scope>NUCLEOTIDE SEQUENCE [LARGE SCALE GENOMIC DNA]</scope>
    <source>
        <strain evidence="2 3">KACC 18899</strain>
    </source>
</reference>
<dbReference type="Gene3D" id="3.30.420.40">
    <property type="match status" value="2"/>
</dbReference>
<dbReference type="PANTHER" id="PTHR18964:SF149">
    <property type="entry name" value="BIFUNCTIONAL UDP-N-ACETYLGLUCOSAMINE 2-EPIMERASE_N-ACETYLMANNOSAMINE KINASE"/>
    <property type="match status" value="1"/>
</dbReference>
<gene>
    <name evidence="2" type="ORF">WKW77_29735</name>
</gene>
<evidence type="ECO:0000256" key="1">
    <source>
        <dbReference type="ARBA" id="ARBA00006479"/>
    </source>
</evidence>
<name>A0ABU8VPN2_9BURK</name>
<protein>
    <submittedName>
        <fullName evidence="2">ROK family protein</fullName>
    </submittedName>
</protein>
<dbReference type="InterPro" id="IPR043129">
    <property type="entry name" value="ATPase_NBD"/>
</dbReference>
<comment type="similarity">
    <text evidence="1">Belongs to the ROK (NagC/XylR) family.</text>
</comment>
<dbReference type="PANTHER" id="PTHR18964">
    <property type="entry name" value="ROK (REPRESSOR, ORF, KINASE) FAMILY"/>
    <property type="match status" value="1"/>
</dbReference>
<dbReference type="SUPFAM" id="SSF53067">
    <property type="entry name" value="Actin-like ATPase domain"/>
    <property type="match status" value="1"/>
</dbReference>
<dbReference type="Pfam" id="PF00480">
    <property type="entry name" value="ROK"/>
    <property type="match status" value="1"/>
</dbReference>
<comment type="caution">
    <text evidence="2">The sequence shown here is derived from an EMBL/GenBank/DDBJ whole genome shotgun (WGS) entry which is preliminary data.</text>
</comment>
<proteinExistence type="inferred from homology"/>
<evidence type="ECO:0000313" key="2">
    <source>
        <dbReference type="EMBL" id="MEJ8815281.1"/>
    </source>
</evidence>
<accession>A0ABU8VPN2</accession>